<dbReference type="InterPro" id="IPR001967">
    <property type="entry name" value="Peptidase_S11_N"/>
</dbReference>
<keyword evidence="6" id="KW-0961">Cell wall biogenesis/degradation</keyword>
<evidence type="ECO:0000256" key="10">
    <source>
        <dbReference type="SAM" id="Phobius"/>
    </source>
</evidence>
<feature type="domain" description="Peptidase S11 D-alanyl-D-alanine carboxypeptidase A N-terminal" evidence="11">
    <location>
        <begin position="62"/>
        <end position="310"/>
    </location>
</feature>
<keyword evidence="5" id="KW-0573">Peptidoglycan synthesis</keyword>
<evidence type="ECO:0000256" key="5">
    <source>
        <dbReference type="ARBA" id="ARBA00022984"/>
    </source>
</evidence>
<evidence type="ECO:0000256" key="4">
    <source>
        <dbReference type="ARBA" id="ARBA00022960"/>
    </source>
</evidence>
<dbReference type="GO" id="GO:0071555">
    <property type="term" value="P:cell wall organization"/>
    <property type="evidence" value="ECO:0007669"/>
    <property type="project" value="UniProtKB-KW"/>
</dbReference>
<dbReference type="AlphaFoldDB" id="A0A8J2VKW0"/>
<dbReference type="InterPro" id="IPR012338">
    <property type="entry name" value="Beta-lactam/transpept-like"/>
</dbReference>
<dbReference type="PRINTS" id="PR00725">
    <property type="entry name" value="DADACBPTASE1"/>
</dbReference>
<comment type="caution">
    <text evidence="12">The sequence shown here is derived from an EMBL/GenBank/DDBJ whole genome shotgun (WGS) entry which is preliminary data.</text>
</comment>
<evidence type="ECO:0000256" key="2">
    <source>
        <dbReference type="ARBA" id="ARBA00022729"/>
    </source>
</evidence>
<dbReference type="Gene3D" id="3.40.710.10">
    <property type="entry name" value="DD-peptidase/beta-lactamase superfamily"/>
    <property type="match status" value="1"/>
</dbReference>
<keyword evidence="3" id="KW-0378">Hydrolase</keyword>
<evidence type="ECO:0000256" key="3">
    <source>
        <dbReference type="ARBA" id="ARBA00022801"/>
    </source>
</evidence>
<dbReference type="GO" id="GO:0009252">
    <property type="term" value="P:peptidoglycan biosynthetic process"/>
    <property type="evidence" value="ECO:0007669"/>
    <property type="project" value="UniProtKB-KW"/>
</dbReference>
<evidence type="ECO:0000256" key="8">
    <source>
        <dbReference type="PIRSR" id="PIRSR618044-2"/>
    </source>
</evidence>
<dbReference type="PANTHER" id="PTHR21581:SF11">
    <property type="entry name" value="D-ALANYL-D-ALANINE CARBOXYPEPTIDASE DACA"/>
    <property type="match status" value="1"/>
</dbReference>
<dbReference type="RefSeq" id="WP_188688766.1">
    <property type="nucleotide sequence ID" value="NZ_BMIR01000001.1"/>
</dbReference>
<evidence type="ECO:0000313" key="13">
    <source>
        <dbReference type="Proteomes" id="UP000628775"/>
    </source>
</evidence>
<feature type="active site" description="Acyl-ester intermediate" evidence="7">
    <location>
        <position position="94"/>
    </location>
</feature>
<gene>
    <name evidence="12" type="ORF">GCM10011391_05960</name>
</gene>
<keyword evidence="13" id="KW-1185">Reference proteome</keyword>
<dbReference type="GO" id="GO:0009002">
    <property type="term" value="F:serine-type D-Ala-D-Ala carboxypeptidase activity"/>
    <property type="evidence" value="ECO:0007669"/>
    <property type="project" value="InterPro"/>
</dbReference>
<dbReference type="GO" id="GO:0006508">
    <property type="term" value="P:proteolysis"/>
    <property type="evidence" value="ECO:0007669"/>
    <property type="project" value="InterPro"/>
</dbReference>
<feature type="active site" evidence="7">
    <location>
        <position position="158"/>
    </location>
</feature>
<feature type="transmembrane region" description="Helical" evidence="10">
    <location>
        <begin position="7"/>
        <end position="27"/>
    </location>
</feature>
<name>A0A8J2VKW0_9BACL</name>
<organism evidence="12 13">
    <name type="scientific">Pullulanibacillus camelliae</name>
    <dbReference type="NCBI Taxonomy" id="1707096"/>
    <lineage>
        <taxon>Bacteria</taxon>
        <taxon>Bacillati</taxon>
        <taxon>Bacillota</taxon>
        <taxon>Bacilli</taxon>
        <taxon>Bacillales</taxon>
        <taxon>Sporolactobacillaceae</taxon>
        <taxon>Pullulanibacillus</taxon>
    </lineage>
</organism>
<dbReference type="PANTHER" id="PTHR21581">
    <property type="entry name" value="D-ALANYL-D-ALANINE CARBOXYPEPTIDASE"/>
    <property type="match status" value="1"/>
</dbReference>
<keyword evidence="10" id="KW-1133">Transmembrane helix</keyword>
<reference evidence="12" key="2">
    <citation type="submission" date="2020-09" db="EMBL/GenBank/DDBJ databases">
        <authorList>
            <person name="Sun Q."/>
            <person name="Zhou Y."/>
        </authorList>
    </citation>
    <scope>NUCLEOTIDE SEQUENCE</scope>
    <source>
        <strain evidence="12">CGMCC 1.15371</strain>
    </source>
</reference>
<keyword evidence="4" id="KW-0133">Cell shape</keyword>
<protein>
    <recommendedName>
        <fullName evidence="11">Peptidase S11 D-alanyl-D-alanine carboxypeptidase A N-terminal domain-containing protein</fullName>
    </recommendedName>
</protein>
<evidence type="ECO:0000313" key="12">
    <source>
        <dbReference type="EMBL" id="GGE30192.1"/>
    </source>
</evidence>
<keyword evidence="10" id="KW-0812">Transmembrane</keyword>
<keyword evidence="2" id="KW-0732">Signal</keyword>
<dbReference type="InterPro" id="IPR018044">
    <property type="entry name" value="Peptidase_S11"/>
</dbReference>
<proteinExistence type="inferred from homology"/>
<feature type="binding site" evidence="8">
    <location>
        <position position="280"/>
    </location>
    <ligand>
        <name>substrate</name>
    </ligand>
</feature>
<dbReference type="GO" id="GO:0008360">
    <property type="term" value="P:regulation of cell shape"/>
    <property type="evidence" value="ECO:0007669"/>
    <property type="project" value="UniProtKB-KW"/>
</dbReference>
<dbReference type="EMBL" id="BMIR01000001">
    <property type="protein sequence ID" value="GGE30192.1"/>
    <property type="molecule type" value="Genomic_DNA"/>
</dbReference>
<dbReference type="SUPFAM" id="SSF56601">
    <property type="entry name" value="beta-lactamase/transpeptidase-like"/>
    <property type="match status" value="1"/>
</dbReference>
<sequence length="333" mass="36714">MTLKKGLIGLIIALLAISGLWIGQSFYSASSHSTRIHWLSKVEDQVPKALHLPGQEIELLSPLHLQAKSVILMNAKNGHIIYEKNSDQALPTASMSKMMTEFLLLKAIHEHKITWDQKVKISHYAHAISNHPGFASVHLKKDQPYTISELYKAMVIQSANGAAIALAEAVAGSEKQFVEEMNGEAKALGLRESHFVDSTGLDNTDLGSYASTGSPNDTNKMSARDLAKLAQKLITNYPEILQITSQPKLVFDHRTYVNTDWMLPAINEQHLGYAGVDGLKTGYTSEAGHCFVGTVKQKGRRLISVVMGASSTVTRFSETKQLYQAAFRKLNQR</sequence>
<evidence type="ECO:0000256" key="6">
    <source>
        <dbReference type="ARBA" id="ARBA00023316"/>
    </source>
</evidence>
<evidence type="ECO:0000256" key="9">
    <source>
        <dbReference type="RuleBase" id="RU004016"/>
    </source>
</evidence>
<dbReference type="Pfam" id="PF00768">
    <property type="entry name" value="Peptidase_S11"/>
    <property type="match status" value="1"/>
</dbReference>
<comment type="similarity">
    <text evidence="1 9">Belongs to the peptidase S11 family.</text>
</comment>
<accession>A0A8J2VKW0</accession>
<evidence type="ECO:0000256" key="7">
    <source>
        <dbReference type="PIRSR" id="PIRSR618044-1"/>
    </source>
</evidence>
<evidence type="ECO:0000256" key="1">
    <source>
        <dbReference type="ARBA" id="ARBA00007164"/>
    </source>
</evidence>
<reference evidence="12" key="1">
    <citation type="journal article" date="2014" name="Int. J. Syst. Evol. Microbiol.">
        <title>Complete genome sequence of Corynebacterium casei LMG S-19264T (=DSM 44701T), isolated from a smear-ripened cheese.</title>
        <authorList>
            <consortium name="US DOE Joint Genome Institute (JGI-PGF)"/>
            <person name="Walter F."/>
            <person name="Albersmeier A."/>
            <person name="Kalinowski J."/>
            <person name="Ruckert C."/>
        </authorList>
    </citation>
    <scope>NUCLEOTIDE SEQUENCE</scope>
    <source>
        <strain evidence="12">CGMCC 1.15371</strain>
    </source>
</reference>
<feature type="active site" description="Proton acceptor" evidence="7">
    <location>
        <position position="97"/>
    </location>
</feature>
<keyword evidence="10" id="KW-0472">Membrane</keyword>
<evidence type="ECO:0000259" key="11">
    <source>
        <dbReference type="Pfam" id="PF00768"/>
    </source>
</evidence>
<dbReference type="Proteomes" id="UP000628775">
    <property type="component" value="Unassembled WGS sequence"/>
</dbReference>